<evidence type="ECO:0000256" key="5">
    <source>
        <dbReference type="RuleBase" id="RU361203"/>
    </source>
</evidence>
<dbReference type="InterPro" id="IPR003961">
    <property type="entry name" value="FN3_dom"/>
</dbReference>
<dbReference type="Pfam" id="PF16656">
    <property type="entry name" value="Pur_ac_phosph_N"/>
    <property type="match status" value="1"/>
</dbReference>
<keyword evidence="3 5" id="KW-0378">Hydrolase</keyword>
<dbReference type="GO" id="GO:0046872">
    <property type="term" value="F:metal ion binding"/>
    <property type="evidence" value="ECO:0007669"/>
    <property type="project" value="InterPro"/>
</dbReference>
<accession>A0A383V3E1</accession>
<evidence type="ECO:0000259" key="8">
    <source>
        <dbReference type="Pfam" id="PF14008"/>
    </source>
</evidence>
<dbReference type="InterPro" id="IPR039331">
    <property type="entry name" value="PAPs-like"/>
</dbReference>
<evidence type="ECO:0000313" key="10">
    <source>
        <dbReference type="EMBL" id="SZX59453.1"/>
    </source>
</evidence>
<dbReference type="Proteomes" id="UP000256970">
    <property type="component" value="Unassembled WGS sequence"/>
</dbReference>
<dbReference type="InterPro" id="IPR029052">
    <property type="entry name" value="Metallo-depent_PP-like"/>
</dbReference>
<sequence>MLVDPSGPPRTEPGVTDETNYGPVQPNQPDNDPLPQQIHLTYWKQPSLMLVSFVTGLPKQSPSPVTNADLPNLKGVRAFVKYGKSPRNLNSTQVSNMTFAYIQNNNYNETADHVASPYTQGYVSGRIHHVLLRGLEAGTTYFYQVAAAPNGPWSAPLNFTTLPRKAQFPFRIGYMGDLGNSYNASTTVEHMVASKPKFVCHMGDISYADTYTPNGTYYAPEYKYLMTKGLKYHLSYQAAWDQNGRMLQQLAGSVPMAVMPGNHELEFQPDGTVFAAYNTRFPVPQLPGLPRIKPLAMPADGQPLKDPINMYYSFDIPGIAHMVFLSNYIPYDTWGTDTAQYKWLAADLATVNRKATPWLIVHMHAPLVTSWEGSFKDAECMRLTYEPLLFKHGVDLFFNGHTHAYERMYPNYNYTMNDCGIVHITIGNGGKPGSPEDALDTTTIEDACASSPFNNATAWVAKMAKNPTIFGPVGNCPTVQPHLGGFCWSKGQPDFSAVRTAVYGHGTLDILNATHAEWAFYRNSDAPGVSMDKVMLNRGQPTTCASVKGTASDQGTASDDSTASDQSTASSQRTAAPQSTATDQGTASDQSTATVQGPASLVDNIARLIHGAKGLNRG</sequence>
<dbReference type="InterPro" id="IPR025733">
    <property type="entry name" value="PAPs_C"/>
</dbReference>
<comment type="similarity">
    <text evidence="1 5">Belongs to the metallophosphoesterase superfamily. Purple acid phosphatase family.</text>
</comment>
<gene>
    <name evidence="10" type="ORF">BQ4739_LOCUS68</name>
</gene>
<organism evidence="10 11">
    <name type="scientific">Tetradesmus obliquus</name>
    <name type="common">Green alga</name>
    <name type="synonym">Acutodesmus obliquus</name>
    <dbReference type="NCBI Taxonomy" id="3088"/>
    <lineage>
        <taxon>Eukaryota</taxon>
        <taxon>Viridiplantae</taxon>
        <taxon>Chlorophyta</taxon>
        <taxon>core chlorophytes</taxon>
        <taxon>Chlorophyceae</taxon>
        <taxon>CS clade</taxon>
        <taxon>Sphaeropleales</taxon>
        <taxon>Scenedesmaceae</taxon>
        <taxon>Tetradesmus</taxon>
    </lineage>
</organism>
<feature type="compositionally biased region" description="Pro residues" evidence="6">
    <location>
        <begin position="1"/>
        <end position="11"/>
    </location>
</feature>
<dbReference type="InterPro" id="IPR004843">
    <property type="entry name" value="Calcineurin-like_PHP"/>
</dbReference>
<name>A0A383V3E1_TETOB</name>
<dbReference type="GO" id="GO:0003993">
    <property type="term" value="F:acid phosphatase activity"/>
    <property type="evidence" value="ECO:0007669"/>
    <property type="project" value="UniProtKB-EC"/>
</dbReference>
<feature type="domain" description="Purple acid phosphatase N-terminal" evidence="9">
    <location>
        <begin position="35"/>
        <end position="161"/>
    </location>
</feature>
<dbReference type="InterPro" id="IPR008963">
    <property type="entry name" value="Purple_acid_Pase-like_N"/>
</dbReference>
<feature type="compositionally biased region" description="Low complexity" evidence="6">
    <location>
        <begin position="550"/>
        <end position="582"/>
    </location>
</feature>
<dbReference type="CDD" id="cd00063">
    <property type="entry name" value="FN3"/>
    <property type="match status" value="1"/>
</dbReference>
<protein>
    <recommendedName>
        <fullName evidence="5">Purple acid phosphatase</fullName>
        <ecNumber evidence="5">3.1.3.2</ecNumber>
    </recommendedName>
</protein>
<feature type="compositionally biased region" description="Polar residues" evidence="6">
    <location>
        <begin position="583"/>
        <end position="597"/>
    </location>
</feature>
<evidence type="ECO:0000259" key="9">
    <source>
        <dbReference type="Pfam" id="PF16656"/>
    </source>
</evidence>
<dbReference type="EMBL" id="FNXT01000002">
    <property type="protein sequence ID" value="SZX59453.1"/>
    <property type="molecule type" value="Genomic_DNA"/>
</dbReference>
<dbReference type="CDD" id="cd00839">
    <property type="entry name" value="MPP_PAPs"/>
    <property type="match status" value="1"/>
</dbReference>
<comment type="catalytic activity">
    <reaction evidence="5">
        <text>a phosphate monoester + H2O = an alcohol + phosphate</text>
        <dbReference type="Rhea" id="RHEA:15017"/>
        <dbReference type="ChEBI" id="CHEBI:15377"/>
        <dbReference type="ChEBI" id="CHEBI:30879"/>
        <dbReference type="ChEBI" id="CHEBI:43474"/>
        <dbReference type="ChEBI" id="CHEBI:67140"/>
        <dbReference type="EC" id="3.1.3.2"/>
    </reaction>
</comment>
<dbReference type="Gene3D" id="3.60.21.10">
    <property type="match status" value="2"/>
</dbReference>
<keyword evidence="11" id="KW-1185">Reference proteome</keyword>
<feature type="domain" description="Purple acid phosphatase C-terminal" evidence="8">
    <location>
        <begin position="490"/>
        <end position="526"/>
    </location>
</feature>
<evidence type="ECO:0000256" key="1">
    <source>
        <dbReference type="ARBA" id="ARBA00008723"/>
    </source>
</evidence>
<dbReference type="Gene3D" id="2.60.40.380">
    <property type="entry name" value="Purple acid phosphatase-like, N-terminal"/>
    <property type="match status" value="1"/>
</dbReference>
<feature type="region of interest" description="Disordered" evidence="6">
    <location>
        <begin position="543"/>
        <end position="598"/>
    </location>
</feature>
<dbReference type="AlphaFoldDB" id="A0A383V3E1"/>
<feature type="domain" description="Calcineurin-like phosphoesterase" evidence="7">
    <location>
        <begin position="170"/>
        <end position="405"/>
    </location>
</feature>
<dbReference type="Pfam" id="PF14008">
    <property type="entry name" value="Metallophos_C"/>
    <property type="match status" value="1"/>
</dbReference>
<dbReference type="InterPro" id="IPR015914">
    <property type="entry name" value="PAPs_N"/>
</dbReference>
<dbReference type="PANTHER" id="PTHR22953">
    <property type="entry name" value="ACID PHOSPHATASE RELATED"/>
    <property type="match status" value="1"/>
</dbReference>
<dbReference type="Pfam" id="PF00149">
    <property type="entry name" value="Metallophos"/>
    <property type="match status" value="1"/>
</dbReference>
<evidence type="ECO:0000256" key="3">
    <source>
        <dbReference type="ARBA" id="ARBA00022801"/>
    </source>
</evidence>
<dbReference type="InterPro" id="IPR041792">
    <property type="entry name" value="MPP_PAP"/>
</dbReference>
<evidence type="ECO:0000256" key="6">
    <source>
        <dbReference type="SAM" id="MobiDB-lite"/>
    </source>
</evidence>
<evidence type="ECO:0000313" key="11">
    <source>
        <dbReference type="Proteomes" id="UP000256970"/>
    </source>
</evidence>
<dbReference type="EC" id="3.1.3.2" evidence="5"/>
<dbReference type="PANTHER" id="PTHR22953:SF153">
    <property type="entry name" value="PURPLE ACID PHOSPHATASE"/>
    <property type="match status" value="1"/>
</dbReference>
<proteinExistence type="inferred from homology"/>
<feature type="compositionally biased region" description="Low complexity" evidence="6">
    <location>
        <begin position="25"/>
        <end position="35"/>
    </location>
</feature>
<evidence type="ECO:0000259" key="7">
    <source>
        <dbReference type="Pfam" id="PF00149"/>
    </source>
</evidence>
<dbReference type="SUPFAM" id="SSF56300">
    <property type="entry name" value="Metallo-dependent phosphatases"/>
    <property type="match status" value="1"/>
</dbReference>
<reference evidence="10 11" key="1">
    <citation type="submission" date="2016-10" db="EMBL/GenBank/DDBJ databases">
        <authorList>
            <person name="Cai Z."/>
        </authorList>
    </citation>
    <scope>NUCLEOTIDE SEQUENCE [LARGE SCALE GENOMIC DNA]</scope>
</reference>
<keyword evidence="4" id="KW-0325">Glycoprotein</keyword>
<evidence type="ECO:0000256" key="2">
    <source>
        <dbReference type="ARBA" id="ARBA00022729"/>
    </source>
</evidence>
<feature type="region of interest" description="Disordered" evidence="6">
    <location>
        <begin position="1"/>
        <end position="35"/>
    </location>
</feature>
<dbReference type="SUPFAM" id="SSF49363">
    <property type="entry name" value="Purple acid phosphatase, N-terminal domain"/>
    <property type="match status" value="1"/>
</dbReference>
<evidence type="ECO:0000256" key="4">
    <source>
        <dbReference type="ARBA" id="ARBA00023180"/>
    </source>
</evidence>
<dbReference type="STRING" id="3088.A0A383V3E1"/>
<keyword evidence="2" id="KW-0732">Signal</keyword>